<name>A2F6A1_TRIV3</name>
<keyword evidence="8" id="KW-0862">Zinc</keyword>
<dbReference type="GO" id="GO:0016567">
    <property type="term" value="P:protein ubiquitination"/>
    <property type="evidence" value="ECO:0000318"/>
    <property type="project" value="GO_Central"/>
</dbReference>
<reference evidence="13" key="1">
    <citation type="submission" date="2006-10" db="EMBL/GenBank/DDBJ databases">
        <authorList>
            <person name="Amadeo P."/>
            <person name="Zhao Q."/>
            <person name="Wortman J."/>
            <person name="Fraser-Liggett C."/>
            <person name="Carlton J."/>
        </authorList>
    </citation>
    <scope>NUCLEOTIDE SEQUENCE</scope>
    <source>
        <strain evidence="13">G3</strain>
    </source>
</reference>
<gene>
    <name evidence="13" type="ORF">TVAG_104530</name>
</gene>
<proteinExistence type="predicted"/>
<comment type="pathway">
    <text evidence="3">Protein modification; protein ubiquitination.</text>
</comment>
<evidence type="ECO:0000256" key="4">
    <source>
        <dbReference type="ARBA" id="ARBA00022490"/>
    </source>
</evidence>
<dbReference type="KEGG" id="tva:4757382"/>
<dbReference type="VEuPathDB" id="TrichDB:TVAGG3_1003460"/>
<dbReference type="eggNOG" id="KOG2930">
    <property type="taxonomic scope" value="Eukaryota"/>
</dbReference>
<evidence type="ECO:0000256" key="10">
    <source>
        <dbReference type="PROSITE-ProRule" id="PRU00175"/>
    </source>
</evidence>
<dbReference type="InterPro" id="IPR051031">
    <property type="entry name" value="RING-box_E3_Ubiquitin_Ligase"/>
</dbReference>
<dbReference type="Pfam" id="PF12678">
    <property type="entry name" value="zf-rbx1"/>
    <property type="match status" value="1"/>
</dbReference>
<dbReference type="GO" id="GO:0061630">
    <property type="term" value="F:ubiquitin protein ligase activity"/>
    <property type="evidence" value="ECO:0000318"/>
    <property type="project" value="GO_Central"/>
</dbReference>
<dbReference type="VEuPathDB" id="TrichDB:TVAG_104530"/>
<evidence type="ECO:0000256" key="6">
    <source>
        <dbReference type="ARBA" id="ARBA00022771"/>
    </source>
</evidence>
<dbReference type="PANTHER" id="PTHR11210">
    <property type="entry name" value="RING BOX"/>
    <property type="match status" value="1"/>
</dbReference>
<dbReference type="GO" id="GO:0005634">
    <property type="term" value="C:nucleus"/>
    <property type="evidence" value="ECO:0000318"/>
    <property type="project" value="GO_Central"/>
</dbReference>
<evidence type="ECO:0000256" key="8">
    <source>
        <dbReference type="ARBA" id="ARBA00022833"/>
    </source>
</evidence>
<dbReference type="SUPFAM" id="SSF57850">
    <property type="entry name" value="RING/U-box"/>
    <property type="match status" value="1"/>
</dbReference>
<dbReference type="AlphaFoldDB" id="A2F6A1"/>
<keyword evidence="7" id="KW-0833">Ubl conjugation pathway</keyword>
<reference evidence="13" key="2">
    <citation type="journal article" date="2007" name="Science">
        <title>Draft genome sequence of the sexually transmitted pathogen Trichomonas vaginalis.</title>
        <authorList>
            <person name="Carlton J.M."/>
            <person name="Hirt R.P."/>
            <person name="Silva J.C."/>
            <person name="Delcher A.L."/>
            <person name="Schatz M."/>
            <person name="Zhao Q."/>
            <person name="Wortman J.R."/>
            <person name="Bidwell S.L."/>
            <person name="Alsmark U.C.M."/>
            <person name="Besteiro S."/>
            <person name="Sicheritz-Ponten T."/>
            <person name="Noel C.J."/>
            <person name="Dacks J.B."/>
            <person name="Foster P.G."/>
            <person name="Simillion C."/>
            <person name="Van de Peer Y."/>
            <person name="Miranda-Saavedra D."/>
            <person name="Barton G.J."/>
            <person name="Westrop G.D."/>
            <person name="Mueller S."/>
            <person name="Dessi D."/>
            <person name="Fiori P.L."/>
            <person name="Ren Q."/>
            <person name="Paulsen I."/>
            <person name="Zhang H."/>
            <person name="Bastida-Corcuera F.D."/>
            <person name="Simoes-Barbosa A."/>
            <person name="Brown M.T."/>
            <person name="Hayes R.D."/>
            <person name="Mukherjee M."/>
            <person name="Okumura C.Y."/>
            <person name="Schneider R."/>
            <person name="Smith A.J."/>
            <person name="Vanacova S."/>
            <person name="Villalvazo M."/>
            <person name="Haas B.J."/>
            <person name="Pertea M."/>
            <person name="Feldblyum T.V."/>
            <person name="Utterback T.R."/>
            <person name="Shu C.L."/>
            <person name="Osoegawa K."/>
            <person name="de Jong P.J."/>
            <person name="Hrdy I."/>
            <person name="Horvathova L."/>
            <person name="Zubacova Z."/>
            <person name="Dolezal P."/>
            <person name="Malik S.B."/>
            <person name="Logsdon J.M. Jr."/>
            <person name="Henze K."/>
            <person name="Gupta A."/>
            <person name="Wang C.C."/>
            <person name="Dunne R.L."/>
            <person name="Upcroft J.A."/>
            <person name="Upcroft P."/>
            <person name="White O."/>
            <person name="Salzberg S.L."/>
            <person name="Tang P."/>
            <person name="Chiu C.-H."/>
            <person name="Lee Y.-S."/>
            <person name="Embley T.M."/>
            <person name="Coombs G.H."/>
            <person name="Mottram J.C."/>
            <person name="Tachezy J."/>
            <person name="Fraser-Liggett C.M."/>
            <person name="Johnson P.J."/>
        </authorList>
    </citation>
    <scope>NUCLEOTIDE SEQUENCE [LARGE SCALE GENOMIC DNA]</scope>
    <source>
        <strain evidence="13">G3</strain>
    </source>
</reference>
<dbReference type="PROSITE" id="PS50089">
    <property type="entry name" value="ZF_RING_2"/>
    <property type="match status" value="1"/>
</dbReference>
<keyword evidence="5" id="KW-0479">Metal-binding</keyword>
<dbReference type="EMBL" id="DS113633">
    <property type="protein sequence ID" value="EAX99572.1"/>
    <property type="molecule type" value="Genomic_DNA"/>
</dbReference>
<dbReference type="STRING" id="5722.A2F6A1"/>
<dbReference type="InterPro" id="IPR024766">
    <property type="entry name" value="Znf_RING_H2"/>
</dbReference>
<evidence type="ECO:0000256" key="7">
    <source>
        <dbReference type="ARBA" id="ARBA00022786"/>
    </source>
</evidence>
<evidence type="ECO:0000256" key="2">
    <source>
        <dbReference type="ARBA" id="ARBA00004496"/>
    </source>
</evidence>
<dbReference type="InParanoid" id="A2F6A1"/>
<feature type="region of interest" description="Disordered" evidence="11">
    <location>
        <begin position="1"/>
        <end position="23"/>
    </location>
</feature>
<dbReference type="SMR" id="A2F6A1"/>
<evidence type="ECO:0000256" key="3">
    <source>
        <dbReference type="ARBA" id="ARBA00004906"/>
    </source>
</evidence>
<dbReference type="GO" id="GO:0097602">
    <property type="term" value="F:cullin family protein binding"/>
    <property type="evidence" value="ECO:0000318"/>
    <property type="project" value="GO_Central"/>
</dbReference>
<dbReference type="GO" id="GO:0006511">
    <property type="term" value="P:ubiquitin-dependent protein catabolic process"/>
    <property type="evidence" value="ECO:0000318"/>
    <property type="project" value="GO_Central"/>
</dbReference>
<evidence type="ECO:0000259" key="12">
    <source>
        <dbReference type="PROSITE" id="PS50089"/>
    </source>
</evidence>
<protein>
    <recommendedName>
        <fullName evidence="12">RING-type domain-containing protein</fullName>
    </recommendedName>
</protein>
<dbReference type="InterPro" id="IPR001841">
    <property type="entry name" value="Znf_RING"/>
</dbReference>
<dbReference type="GO" id="GO:0005737">
    <property type="term" value="C:cytoplasm"/>
    <property type="evidence" value="ECO:0007669"/>
    <property type="project" value="UniProtKB-SubCell"/>
</dbReference>
<dbReference type="GO" id="GO:0031461">
    <property type="term" value="C:cullin-RING ubiquitin ligase complex"/>
    <property type="evidence" value="ECO:0000318"/>
    <property type="project" value="GO_Central"/>
</dbReference>
<dbReference type="RefSeq" id="XP_001312502.1">
    <property type="nucleotide sequence ID" value="XM_001312501.1"/>
</dbReference>
<dbReference type="InterPro" id="IPR013083">
    <property type="entry name" value="Znf_RING/FYVE/PHD"/>
</dbReference>
<keyword evidence="6 10" id="KW-0863">Zinc-finger</keyword>
<evidence type="ECO:0000256" key="5">
    <source>
        <dbReference type="ARBA" id="ARBA00022723"/>
    </source>
</evidence>
<accession>A2F6A1</accession>
<organism evidence="13 14">
    <name type="scientific">Trichomonas vaginalis (strain ATCC PRA-98 / G3)</name>
    <dbReference type="NCBI Taxonomy" id="412133"/>
    <lineage>
        <taxon>Eukaryota</taxon>
        <taxon>Metamonada</taxon>
        <taxon>Parabasalia</taxon>
        <taxon>Trichomonadida</taxon>
        <taxon>Trichomonadidae</taxon>
        <taxon>Trichomonas</taxon>
    </lineage>
</organism>
<dbReference type="OrthoDB" id="8962942at2759"/>
<keyword evidence="4" id="KW-0963">Cytoplasm</keyword>
<keyword evidence="9" id="KW-0539">Nucleus</keyword>
<comment type="subcellular location">
    <subcellularLocation>
        <location evidence="2">Cytoplasm</location>
    </subcellularLocation>
    <subcellularLocation>
        <location evidence="1">Nucleus</location>
    </subcellularLocation>
</comment>
<dbReference type="Proteomes" id="UP000001542">
    <property type="component" value="Unassembled WGS sequence"/>
</dbReference>
<feature type="domain" description="RING-type" evidence="12">
    <location>
        <begin position="53"/>
        <end position="104"/>
    </location>
</feature>
<feature type="compositionally biased region" description="Polar residues" evidence="11">
    <location>
        <begin position="11"/>
        <end position="23"/>
    </location>
</feature>
<dbReference type="Gene3D" id="3.30.40.10">
    <property type="entry name" value="Zinc/RING finger domain, C3HC4 (zinc finger)"/>
    <property type="match status" value="1"/>
</dbReference>
<evidence type="ECO:0000313" key="14">
    <source>
        <dbReference type="Proteomes" id="UP000001542"/>
    </source>
</evidence>
<evidence type="ECO:0000256" key="9">
    <source>
        <dbReference type="ARBA" id="ARBA00023242"/>
    </source>
</evidence>
<dbReference type="GO" id="GO:0008270">
    <property type="term" value="F:zinc ion binding"/>
    <property type="evidence" value="ECO:0007669"/>
    <property type="project" value="UniProtKB-KW"/>
</dbReference>
<evidence type="ECO:0000256" key="1">
    <source>
        <dbReference type="ARBA" id="ARBA00004123"/>
    </source>
</evidence>
<sequence>MSAPAIKKVSRTTAKSTATTEQVKSTENEEIELKITKISAVYQEISSRVTDNCGICKTPLGEPCNNCAIQGATECPIEEGTCGHAFHKHCLSQWLNTSRLCPTCGRNWESR</sequence>
<dbReference type="FunFam" id="3.30.40.10:FF:001169">
    <property type="entry name" value="Uncharacterized protein"/>
    <property type="match status" value="1"/>
</dbReference>
<evidence type="ECO:0000256" key="11">
    <source>
        <dbReference type="SAM" id="MobiDB-lite"/>
    </source>
</evidence>
<keyword evidence="14" id="KW-1185">Reference proteome</keyword>
<evidence type="ECO:0000313" key="13">
    <source>
        <dbReference type="EMBL" id="EAX99572.1"/>
    </source>
</evidence>